<evidence type="ECO:0000256" key="22">
    <source>
        <dbReference type="PROSITE-ProRule" id="PRU10141"/>
    </source>
</evidence>
<evidence type="ECO:0000256" key="2">
    <source>
        <dbReference type="ARBA" id="ARBA00004479"/>
    </source>
</evidence>
<evidence type="ECO:0000256" key="16">
    <source>
        <dbReference type="ARBA" id="ARBA00022989"/>
    </source>
</evidence>
<dbReference type="InterPro" id="IPR017441">
    <property type="entry name" value="Protein_kinase_ATP_BS"/>
</dbReference>
<dbReference type="FunFam" id="3.30.200.20:FF:000432">
    <property type="entry name" value="LRR receptor-like serine/threonine-protein kinase EFR"/>
    <property type="match status" value="1"/>
</dbReference>
<dbReference type="InterPro" id="IPR001611">
    <property type="entry name" value="Leu-rich_rpt"/>
</dbReference>
<evidence type="ECO:0000256" key="11">
    <source>
        <dbReference type="ARBA" id="ARBA00022729"/>
    </source>
</evidence>
<dbReference type="InterPro" id="IPR000719">
    <property type="entry name" value="Prot_kinase_dom"/>
</dbReference>
<evidence type="ECO:0000256" key="5">
    <source>
        <dbReference type="ARBA" id="ARBA00022475"/>
    </source>
</evidence>
<evidence type="ECO:0000256" key="18">
    <source>
        <dbReference type="ARBA" id="ARBA00023170"/>
    </source>
</evidence>
<dbReference type="OrthoDB" id="676979at2759"/>
<keyword evidence="11" id="KW-0732">Signal</keyword>
<dbReference type="Gene3D" id="3.80.10.10">
    <property type="entry name" value="Ribonuclease Inhibitor"/>
    <property type="match status" value="3"/>
</dbReference>
<evidence type="ECO:0000256" key="15">
    <source>
        <dbReference type="ARBA" id="ARBA00022840"/>
    </source>
</evidence>
<evidence type="ECO:0000256" key="10">
    <source>
        <dbReference type="ARBA" id="ARBA00022692"/>
    </source>
</evidence>
<evidence type="ECO:0000256" key="7">
    <source>
        <dbReference type="ARBA" id="ARBA00022553"/>
    </source>
</evidence>
<dbReference type="SUPFAM" id="SSF56112">
    <property type="entry name" value="Protein kinase-like (PK-like)"/>
    <property type="match status" value="1"/>
</dbReference>
<dbReference type="PROSITE" id="PS50011">
    <property type="entry name" value="PROTEIN_KINASE_DOM"/>
    <property type="match status" value="1"/>
</dbReference>
<dbReference type="Proteomes" id="UP000238479">
    <property type="component" value="Chromosome 1"/>
</dbReference>
<dbReference type="InterPro" id="IPR013210">
    <property type="entry name" value="LRR_N_plant-typ"/>
</dbReference>
<dbReference type="FunFam" id="1.10.510.10:FF:000358">
    <property type="entry name" value="Putative leucine-rich repeat receptor-like serine/threonine-protein kinase"/>
    <property type="match status" value="1"/>
</dbReference>
<feature type="domain" description="Protein kinase" evidence="24">
    <location>
        <begin position="678"/>
        <end position="988"/>
    </location>
</feature>
<keyword evidence="13 22" id="KW-0547">Nucleotide-binding</keyword>
<dbReference type="Gene3D" id="3.30.200.20">
    <property type="entry name" value="Phosphorylase Kinase, domain 1"/>
    <property type="match status" value="1"/>
</dbReference>
<dbReference type="GO" id="GO:0033612">
    <property type="term" value="F:receptor serine/threonine kinase binding"/>
    <property type="evidence" value="ECO:0007669"/>
    <property type="project" value="TreeGrafter"/>
</dbReference>
<keyword evidence="8" id="KW-0433">Leucine-rich repeat</keyword>
<keyword evidence="18" id="KW-0675">Receptor</keyword>
<feature type="binding site" evidence="22">
    <location>
        <position position="707"/>
    </location>
    <ligand>
        <name>ATP</name>
        <dbReference type="ChEBI" id="CHEBI:30616"/>
    </ligand>
</feature>
<keyword evidence="6" id="KW-0723">Serine/threonine-protein kinase</keyword>
<comment type="caution">
    <text evidence="25">The sequence shown here is derived from an EMBL/GenBank/DDBJ whole genome shotgun (WGS) entry which is preliminary data.</text>
</comment>
<accession>A0A2P6SGW4</accession>
<dbReference type="InterPro" id="IPR055414">
    <property type="entry name" value="LRR_R13L4/SHOC2-like"/>
</dbReference>
<comment type="similarity">
    <text evidence="3">Belongs to the protein kinase superfamily. Ser/Thr protein kinase family.</text>
</comment>
<dbReference type="InterPro" id="IPR011009">
    <property type="entry name" value="Kinase-like_dom_sf"/>
</dbReference>
<dbReference type="InterPro" id="IPR050647">
    <property type="entry name" value="Plant_LRR-RLKs"/>
</dbReference>
<evidence type="ECO:0000256" key="20">
    <source>
        <dbReference type="ARBA" id="ARBA00047899"/>
    </source>
</evidence>
<dbReference type="Gene3D" id="1.10.510.10">
    <property type="entry name" value="Transferase(Phosphotransferase) domain 1"/>
    <property type="match status" value="1"/>
</dbReference>
<keyword evidence="19" id="KW-0325">Glycoprotein</keyword>
<evidence type="ECO:0000256" key="13">
    <source>
        <dbReference type="ARBA" id="ARBA00022741"/>
    </source>
</evidence>
<dbReference type="PROSITE" id="PS00108">
    <property type="entry name" value="PROTEIN_KINASE_ST"/>
    <property type="match status" value="1"/>
</dbReference>
<dbReference type="InterPro" id="IPR003591">
    <property type="entry name" value="Leu-rich_rpt_typical-subtyp"/>
</dbReference>
<dbReference type="OMA" id="NLFRVEM"/>
<dbReference type="SUPFAM" id="SSF52058">
    <property type="entry name" value="L domain-like"/>
    <property type="match status" value="2"/>
</dbReference>
<feature type="transmembrane region" description="Helical" evidence="23">
    <location>
        <begin position="622"/>
        <end position="642"/>
    </location>
</feature>
<keyword evidence="9 25" id="KW-0808">Transferase</keyword>
<dbReference type="EC" id="2.7.11.1" evidence="4"/>
<evidence type="ECO:0000313" key="26">
    <source>
        <dbReference type="Proteomes" id="UP000238479"/>
    </source>
</evidence>
<evidence type="ECO:0000256" key="23">
    <source>
        <dbReference type="SAM" id="Phobius"/>
    </source>
</evidence>
<keyword evidence="10 23" id="KW-0812">Transmembrane</keyword>
<keyword evidence="15 22" id="KW-0067">ATP-binding</keyword>
<evidence type="ECO:0000256" key="4">
    <source>
        <dbReference type="ARBA" id="ARBA00012513"/>
    </source>
</evidence>
<evidence type="ECO:0000256" key="12">
    <source>
        <dbReference type="ARBA" id="ARBA00022737"/>
    </source>
</evidence>
<comment type="subcellular location">
    <subcellularLocation>
        <location evidence="1">Cell membrane</location>
        <topology evidence="1">Single-pass membrane protein</topology>
    </subcellularLocation>
    <subcellularLocation>
        <location evidence="2">Membrane</location>
        <topology evidence="2">Single-pass type I membrane protein</topology>
    </subcellularLocation>
</comment>
<dbReference type="Pfam" id="PF08263">
    <property type="entry name" value="LRRNT_2"/>
    <property type="match status" value="1"/>
</dbReference>
<dbReference type="Pfam" id="PF07714">
    <property type="entry name" value="PK_Tyr_Ser-Thr"/>
    <property type="match status" value="1"/>
</dbReference>
<dbReference type="FunFam" id="3.80.10.10:FF:000288">
    <property type="entry name" value="LRR receptor-like serine/threonine-protein kinase EFR"/>
    <property type="match status" value="1"/>
</dbReference>
<dbReference type="Pfam" id="PF23598">
    <property type="entry name" value="LRR_14"/>
    <property type="match status" value="1"/>
</dbReference>
<dbReference type="Gramene" id="PRQ57934">
    <property type="protein sequence ID" value="PRQ57934"/>
    <property type="gene ID" value="RchiOBHm_Chr1g0353721"/>
</dbReference>
<evidence type="ECO:0000256" key="14">
    <source>
        <dbReference type="ARBA" id="ARBA00022777"/>
    </source>
</evidence>
<sequence length="1004" mass="110089">MLFFSNFSCLPYSTGIQLQTFNLRPKMEFWGFSTSIWSIILQLFLLISASSGLGGGQLDKLALLALKAEMNDTLGILSSWNESLPVCKWPGIHCSRKHLRVTVLDLQSSQLKGHLSYHIGNLSFLRVLNLQNNSFSQIIPKEIGSLSKLQVLNLGKNNLIGEIPACFGNLSFLNMFSVEQNNLVGAIPSSIGKLKSLTFLALGTNNLTGTLPPSIYNLSSIKHISLLDNQLDGTLPFGLGLSIFPQLEIFHFHMNQFSGEIPITISNATHLSEFGISQNHFTGKVPSMARMTNLSRVEMDDNNLGYGDNDLGFVSSLVNSTKLELLGFNGNKFQGVLPESIGNLSKKLKAIRLGRNQIRGSIPIGIGNLINLGILGLDINLLTGPVPSSIGKLHKLYNLFLNHNQLSGTIPSSLGNLTSLSTLFLFSNNLRGGIPQSLGQCNNLLVLVLSQNNLSGFIPPEILSLSSLSQVLDLSSNHFTGPISIEVGKLKNLVALDVSENKLSGSIPSDIRSCKSLETLHLEGNLLEGMLLGWLLEVRGLEDIDVSRNNLSGTIPDAFGNLPFLRNLNLSFNDFDGAVPLDGVFQNTSAFSIMGNARLCGGIPTLRLPRCNSTESIPRVKIITSIACSGVIVIIVLCFLLIHPLRKGKVKSTPRSCSLGVSQLKVSYGDLLKATNGFSPRNLIGRGRFGSVYRGILHQEERIVAVKVLNLQSSRGSFIAECEILKSIRHRNIVKLITACASIDFKGNDFKALVYQFMMNGSLEEWLHSSADRLPGAPFVQGYLNLIQRVNIAIDIATALDYMHNFFHKPIVHCDLKPRNILLDNDMNACVGDFGLARYLTNPLHAHENSSNAIMGSIGYIAPEYGMGSPVSTYGDVYSYGILLLEMFTGKRPTADMFTDGLNLHKYVRMTLPECVKEIYDPVLLQSKEHSTIINARMSNRNHIQNDQRQRVEKCLVSIARIGVACSVDLPKARMEIGKVIDELHLIRDVLTGTKMPGEHMITT</sequence>
<dbReference type="PANTHER" id="PTHR48056">
    <property type="entry name" value="LRR RECEPTOR-LIKE SERINE/THREONINE-PROTEIN KINASE-RELATED"/>
    <property type="match status" value="1"/>
</dbReference>
<dbReference type="PROSITE" id="PS00107">
    <property type="entry name" value="PROTEIN_KINASE_ATP"/>
    <property type="match status" value="1"/>
</dbReference>
<keyword evidence="16 23" id="KW-1133">Transmembrane helix</keyword>
<dbReference type="SMART" id="SM00369">
    <property type="entry name" value="LRR_TYP"/>
    <property type="match status" value="8"/>
</dbReference>
<keyword evidence="5" id="KW-1003">Cell membrane</keyword>
<reference evidence="25 26" key="1">
    <citation type="journal article" date="2018" name="Nat. Genet.">
        <title>The Rosa genome provides new insights in the design of modern roses.</title>
        <authorList>
            <person name="Bendahmane M."/>
        </authorList>
    </citation>
    <scope>NUCLEOTIDE SEQUENCE [LARGE SCALE GENOMIC DNA]</scope>
    <source>
        <strain evidence="26">cv. Old Blush</strain>
    </source>
</reference>
<protein>
    <recommendedName>
        <fullName evidence="4">non-specific serine/threonine protein kinase</fullName>
        <ecNumber evidence="4">2.7.11.1</ecNumber>
    </recommendedName>
</protein>
<comment type="catalytic activity">
    <reaction evidence="20">
        <text>L-threonyl-[protein] + ATP = O-phospho-L-threonyl-[protein] + ADP + H(+)</text>
        <dbReference type="Rhea" id="RHEA:46608"/>
        <dbReference type="Rhea" id="RHEA-COMP:11060"/>
        <dbReference type="Rhea" id="RHEA-COMP:11605"/>
        <dbReference type="ChEBI" id="CHEBI:15378"/>
        <dbReference type="ChEBI" id="CHEBI:30013"/>
        <dbReference type="ChEBI" id="CHEBI:30616"/>
        <dbReference type="ChEBI" id="CHEBI:61977"/>
        <dbReference type="ChEBI" id="CHEBI:456216"/>
        <dbReference type="EC" id="2.7.11.1"/>
    </reaction>
</comment>
<evidence type="ECO:0000256" key="1">
    <source>
        <dbReference type="ARBA" id="ARBA00004162"/>
    </source>
</evidence>
<keyword evidence="26" id="KW-1185">Reference proteome</keyword>
<proteinExistence type="inferred from homology"/>
<dbReference type="InterPro" id="IPR008271">
    <property type="entry name" value="Ser/Thr_kinase_AS"/>
</dbReference>
<dbReference type="GO" id="GO:0004674">
    <property type="term" value="F:protein serine/threonine kinase activity"/>
    <property type="evidence" value="ECO:0007669"/>
    <property type="project" value="UniProtKB-KW"/>
</dbReference>
<evidence type="ECO:0000256" key="17">
    <source>
        <dbReference type="ARBA" id="ARBA00023136"/>
    </source>
</evidence>
<evidence type="ECO:0000313" key="25">
    <source>
        <dbReference type="EMBL" id="PRQ57934.1"/>
    </source>
</evidence>
<keyword evidence="12" id="KW-0677">Repeat</keyword>
<comment type="catalytic activity">
    <reaction evidence="21">
        <text>L-seryl-[protein] + ATP = O-phospho-L-seryl-[protein] + ADP + H(+)</text>
        <dbReference type="Rhea" id="RHEA:17989"/>
        <dbReference type="Rhea" id="RHEA-COMP:9863"/>
        <dbReference type="Rhea" id="RHEA-COMP:11604"/>
        <dbReference type="ChEBI" id="CHEBI:15378"/>
        <dbReference type="ChEBI" id="CHEBI:29999"/>
        <dbReference type="ChEBI" id="CHEBI:30616"/>
        <dbReference type="ChEBI" id="CHEBI:83421"/>
        <dbReference type="ChEBI" id="CHEBI:456216"/>
        <dbReference type="EC" id="2.7.11.1"/>
    </reaction>
</comment>
<dbReference type="PANTHER" id="PTHR48056:SF89">
    <property type="entry name" value="OS06G0585982 PROTEIN"/>
    <property type="match status" value="1"/>
</dbReference>
<evidence type="ECO:0000256" key="3">
    <source>
        <dbReference type="ARBA" id="ARBA00008684"/>
    </source>
</evidence>
<name>A0A2P6SGW4_ROSCH</name>
<dbReference type="InterPro" id="IPR001245">
    <property type="entry name" value="Ser-Thr/Tyr_kinase_cat_dom"/>
</dbReference>
<evidence type="ECO:0000256" key="9">
    <source>
        <dbReference type="ARBA" id="ARBA00022679"/>
    </source>
</evidence>
<evidence type="ECO:0000256" key="8">
    <source>
        <dbReference type="ARBA" id="ARBA00022614"/>
    </source>
</evidence>
<dbReference type="AlphaFoldDB" id="A0A2P6SGW4"/>
<gene>
    <name evidence="25" type="ORF">RchiOBHm_Chr1g0353721</name>
</gene>
<dbReference type="Pfam" id="PF00560">
    <property type="entry name" value="LRR_1"/>
    <property type="match status" value="4"/>
</dbReference>
<dbReference type="EMBL" id="PDCK01000039">
    <property type="protein sequence ID" value="PRQ57934.1"/>
    <property type="molecule type" value="Genomic_DNA"/>
</dbReference>
<dbReference type="InterPro" id="IPR032675">
    <property type="entry name" value="LRR_dom_sf"/>
</dbReference>
<evidence type="ECO:0000256" key="21">
    <source>
        <dbReference type="ARBA" id="ARBA00048679"/>
    </source>
</evidence>
<dbReference type="GO" id="GO:0005524">
    <property type="term" value="F:ATP binding"/>
    <property type="evidence" value="ECO:0007669"/>
    <property type="project" value="UniProtKB-UniRule"/>
</dbReference>
<keyword evidence="17 23" id="KW-0472">Membrane</keyword>
<evidence type="ECO:0000259" key="24">
    <source>
        <dbReference type="PROSITE" id="PS50011"/>
    </source>
</evidence>
<evidence type="ECO:0000256" key="19">
    <source>
        <dbReference type="ARBA" id="ARBA00023180"/>
    </source>
</evidence>
<dbReference type="SMART" id="SM00220">
    <property type="entry name" value="S_TKc"/>
    <property type="match status" value="1"/>
</dbReference>
<keyword evidence="7" id="KW-0597">Phosphoprotein</keyword>
<keyword evidence="14" id="KW-0418">Kinase</keyword>
<organism evidence="25 26">
    <name type="scientific">Rosa chinensis</name>
    <name type="common">China rose</name>
    <dbReference type="NCBI Taxonomy" id="74649"/>
    <lineage>
        <taxon>Eukaryota</taxon>
        <taxon>Viridiplantae</taxon>
        <taxon>Streptophyta</taxon>
        <taxon>Embryophyta</taxon>
        <taxon>Tracheophyta</taxon>
        <taxon>Spermatophyta</taxon>
        <taxon>Magnoliopsida</taxon>
        <taxon>eudicotyledons</taxon>
        <taxon>Gunneridae</taxon>
        <taxon>Pentapetalae</taxon>
        <taxon>rosids</taxon>
        <taxon>fabids</taxon>
        <taxon>Rosales</taxon>
        <taxon>Rosaceae</taxon>
        <taxon>Rosoideae</taxon>
        <taxon>Rosoideae incertae sedis</taxon>
        <taxon>Rosa</taxon>
    </lineage>
</organism>
<dbReference type="FunFam" id="3.80.10.10:FF:000095">
    <property type="entry name" value="LRR receptor-like serine/threonine-protein kinase GSO1"/>
    <property type="match status" value="1"/>
</dbReference>
<evidence type="ECO:0000256" key="6">
    <source>
        <dbReference type="ARBA" id="ARBA00022527"/>
    </source>
</evidence>
<dbReference type="GO" id="GO:0005886">
    <property type="term" value="C:plasma membrane"/>
    <property type="evidence" value="ECO:0007669"/>
    <property type="project" value="UniProtKB-SubCell"/>
</dbReference>